<feature type="region of interest" description="Disordered" evidence="1">
    <location>
        <begin position="100"/>
        <end position="119"/>
    </location>
</feature>
<evidence type="ECO:0000313" key="2">
    <source>
        <dbReference type="EMBL" id="CAH1799976.1"/>
    </source>
</evidence>
<evidence type="ECO:0000313" key="3">
    <source>
        <dbReference type="Proteomes" id="UP000749559"/>
    </source>
</evidence>
<dbReference type="AlphaFoldDB" id="A0A8J1TAE5"/>
<evidence type="ECO:0000256" key="1">
    <source>
        <dbReference type="SAM" id="MobiDB-lite"/>
    </source>
</evidence>
<feature type="compositionally biased region" description="Polar residues" evidence="1">
    <location>
        <begin position="110"/>
        <end position="119"/>
    </location>
</feature>
<keyword evidence="3" id="KW-1185">Reference proteome</keyword>
<sequence>MSDIEGMDQTKEQEKTQVFFKNDNEDIKNPLEGDTTLPVEQRSSPAQVGEKDTSDYRNQGISQEQVDIRKQVTLTTCYNPMDAFGSNGIPVRHTGSPTPVSIGDRGDQSKVPTAQASGFSTGYWTGDNLTTGVKPWKDPIEEIGTQDFPLVNENLINWPEKGKLKSNPFIENGMERASDPWNSTTLQLGSRKKFPKTSTRMTLDRDTPKWRQSSPTLSEELDKQKLLVTEIGCNLSRLDNTVIHMEGKIDNLCQQNQRNNFQMNNQMENVAKMLSTRVEDVASSVQTLANIVKEDHENKSALNDQTKMDVAPTTNRELISEEVFAPPRTTSGFIEVNPQLQGNRQPLESAPRKELPQLQEWDGDHLVKRVENPWPLRRQPRFYKETPKDYNPEIYGEIPGTQSYMETRGDIQKKKIFPRRRIVLRSKLTESKNSN</sequence>
<name>A0A8J1TAE5_OWEFU</name>
<accession>A0A8J1TAE5</accession>
<dbReference type="Proteomes" id="UP000749559">
    <property type="component" value="Unassembled WGS sequence"/>
</dbReference>
<feature type="region of interest" description="Disordered" evidence="1">
    <location>
        <begin position="1"/>
        <end position="60"/>
    </location>
</feature>
<proteinExistence type="predicted"/>
<gene>
    <name evidence="2" type="ORF">OFUS_LOCUS23929</name>
</gene>
<feature type="region of interest" description="Disordered" evidence="1">
    <location>
        <begin position="175"/>
        <end position="217"/>
    </location>
</feature>
<reference evidence="2" key="1">
    <citation type="submission" date="2022-03" db="EMBL/GenBank/DDBJ databases">
        <authorList>
            <person name="Martin C."/>
        </authorList>
    </citation>
    <scope>NUCLEOTIDE SEQUENCE</scope>
</reference>
<feature type="compositionally biased region" description="Basic and acidic residues" evidence="1">
    <location>
        <begin position="22"/>
        <end position="31"/>
    </location>
</feature>
<organism evidence="2 3">
    <name type="scientific">Owenia fusiformis</name>
    <name type="common">Polychaete worm</name>
    <dbReference type="NCBI Taxonomy" id="6347"/>
    <lineage>
        <taxon>Eukaryota</taxon>
        <taxon>Metazoa</taxon>
        <taxon>Spiralia</taxon>
        <taxon>Lophotrochozoa</taxon>
        <taxon>Annelida</taxon>
        <taxon>Polychaeta</taxon>
        <taxon>Sedentaria</taxon>
        <taxon>Canalipalpata</taxon>
        <taxon>Sabellida</taxon>
        <taxon>Oweniida</taxon>
        <taxon>Oweniidae</taxon>
        <taxon>Owenia</taxon>
    </lineage>
</organism>
<comment type="caution">
    <text evidence="2">The sequence shown here is derived from an EMBL/GenBank/DDBJ whole genome shotgun (WGS) entry which is preliminary data.</text>
</comment>
<dbReference type="EMBL" id="CAIIXF020000011">
    <property type="protein sequence ID" value="CAH1799976.1"/>
    <property type="molecule type" value="Genomic_DNA"/>
</dbReference>
<protein>
    <submittedName>
        <fullName evidence="2">Uncharacterized protein</fullName>
    </submittedName>
</protein>